<dbReference type="AlphaFoldDB" id="A0A6V8NJR4"/>
<evidence type="ECO:0000313" key="1">
    <source>
        <dbReference type="EMBL" id="GFP20562.1"/>
    </source>
</evidence>
<comment type="caution">
    <text evidence="1">The sequence shown here is derived from an EMBL/GenBank/DDBJ whole genome shotgun (WGS) entry which is preliminary data.</text>
</comment>
<organism evidence="1 2">
    <name type="scientific">Candidatus Hakubella thermalkaliphila</name>
    <dbReference type="NCBI Taxonomy" id="2754717"/>
    <lineage>
        <taxon>Bacteria</taxon>
        <taxon>Bacillati</taxon>
        <taxon>Actinomycetota</taxon>
        <taxon>Actinomycetota incertae sedis</taxon>
        <taxon>Candidatus Hakubellales</taxon>
        <taxon>Candidatus Hakubellaceae</taxon>
        <taxon>Candidatus Hakubella</taxon>
    </lineage>
</organism>
<dbReference type="EMBL" id="BLRU01000515">
    <property type="protein sequence ID" value="GFP20562.1"/>
    <property type="molecule type" value="Genomic_DNA"/>
</dbReference>
<dbReference type="Proteomes" id="UP000574717">
    <property type="component" value="Unassembled WGS sequence"/>
</dbReference>
<feature type="non-terminal residue" evidence="1">
    <location>
        <position position="54"/>
    </location>
</feature>
<proteinExistence type="predicted"/>
<reference evidence="1 2" key="1">
    <citation type="journal article" date="2020" name="Front. Microbiol.">
        <title>Single-cell genomics of novel Actinobacteria with the Wood-Ljungdahl pathway discovered in a serpentinizing system.</title>
        <authorList>
            <person name="Merino N."/>
            <person name="Kawai M."/>
            <person name="Boyd E.S."/>
            <person name="Colman D.R."/>
            <person name="McGlynn S.E."/>
            <person name="Nealson K.H."/>
            <person name="Kurokawa K."/>
            <person name="Hongoh Y."/>
        </authorList>
    </citation>
    <scope>NUCLEOTIDE SEQUENCE [LARGE SCALE GENOMIC DNA]</scope>
    <source>
        <strain evidence="1 2">S03</strain>
    </source>
</reference>
<protein>
    <submittedName>
        <fullName evidence="1">Uncharacterized protein</fullName>
    </submittedName>
</protein>
<evidence type="ECO:0000313" key="2">
    <source>
        <dbReference type="Proteomes" id="UP000574717"/>
    </source>
</evidence>
<gene>
    <name evidence="1" type="ORF">HKBW3S03_02065</name>
</gene>
<sequence>MSPPSKSSHTIISSSFWLDLPLLRQNFSALPLKPLVGRTFINHASVLAHGIVST</sequence>
<name>A0A6V8NJR4_9ACTN</name>
<accession>A0A6V8NJR4</accession>